<feature type="region of interest" description="Disordered" evidence="3">
    <location>
        <begin position="908"/>
        <end position="936"/>
    </location>
</feature>
<organism evidence="5 6">
    <name type="scientific">Kwoniella dejecticola CBS 10117</name>
    <dbReference type="NCBI Taxonomy" id="1296121"/>
    <lineage>
        <taxon>Eukaryota</taxon>
        <taxon>Fungi</taxon>
        <taxon>Dikarya</taxon>
        <taxon>Basidiomycota</taxon>
        <taxon>Agaricomycotina</taxon>
        <taxon>Tremellomycetes</taxon>
        <taxon>Tremellales</taxon>
        <taxon>Cryptococcaceae</taxon>
        <taxon>Kwoniella</taxon>
    </lineage>
</organism>
<evidence type="ECO:0000313" key="6">
    <source>
        <dbReference type="Proteomes" id="UP000078595"/>
    </source>
</evidence>
<evidence type="ECO:0000256" key="2">
    <source>
        <dbReference type="ARBA" id="ARBA00022833"/>
    </source>
</evidence>
<dbReference type="KEGG" id="kdj:28968787"/>
<accession>A0AAJ8MJ18</accession>
<keyword evidence="6" id="KW-1185">Reference proteome</keyword>
<keyword evidence="1" id="KW-0479">Metal-binding</keyword>
<feature type="compositionally biased region" description="Polar residues" evidence="3">
    <location>
        <begin position="87"/>
        <end position="101"/>
    </location>
</feature>
<feature type="region of interest" description="Disordered" evidence="3">
    <location>
        <begin position="160"/>
        <end position="194"/>
    </location>
</feature>
<dbReference type="RefSeq" id="XP_065825251.1">
    <property type="nucleotide sequence ID" value="XM_065969179.1"/>
</dbReference>
<feature type="compositionally biased region" description="Polar residues" evidence="3">
    <location>
        <begin position="275"/>
        <end position="285"/>
    </location>
</feature>
<dbReference type="GeneID" id="28968787"/>
<dbReference type="InterPro" id="IPR046349">
    <property type="entry name" value="C1-like_sf"/>
</dbReference>
<dbReference type="CDD" id="cd00029">
    <property type="entry name" value="C1"/>
    <property type="match status" value="1"/>
</dbReference>
<evidence type="ECO:0000313" key="5">
    <source>
        <dbReference type="EMBL" id="WWC62872.1"/>
    </source>
</evidence>
<protein>
    <recommendedName>
        <fullName evidence="4">Phorbol-ester/DAG-type domain-containing protein</fullName>
    </recommendedName>
</protein>
<sequence length="2369" mass="259751">MASRRESRPDVNVDGRKALGVRPSGQPPPRLHLERPSIPSAPPSPTLRAPPSPKSPPGSRNVSISIPPITIPPSPTSDQPKRFRRPTISSKSKPARLTSNRGLYETQKLLSHLLDKLETRDAAPDLLERAAISAREISGKGKGKSKGKVQRLGNAIAAAAQHAAMPSTPGSSSILSPPPSASLGSGSGPGAGLGSEDFEDINLLEGEIDTEAIFNLVEQTRGLLVLADKQGLDLFGDDRGRGSLAGVPVLDSTPVKNKRKAGRFSSIAPVNTIKPSFSLHGNSNPEKQEDEARSRQSTSTAISGSILLSRMLGILHALLTVDCLHRTHLFRPLCPPFALQAACLDIANYLYMKSNTETKIQVVGMVVDGLYGMGGMIERVCEWLEGKMGELFNRLARDRGGPNKGKEKVEDMEWTDPFSTKDAPGKAVPTFAISTESQDSLPAPPTTNTPGWMRVSPTAPAFPFFPPGDIAGLLSTQSSKDASTLTIQIASLVPRILLGITSAVDLSISKLTTIHRIHRLLTLILTAKPDSSLDLLEIIAYAPPIPRRTALEILSTFFPTVMGHNTISRRMANTTYAAQRAKWESGQERALGEDDDTHFFVPWRHSSKDGTSAETVKCDTCDGEIHGFSLRCSSCREYRHLHCYHSNVHTYDVITLSSDESAHQMVHVKYSPISPRLDEQVIYGSTLRGTSSSTRRKVGQHDLTLVNLFNLTLCEECHLPLWGTGVQAYGCMDGCQRFFHSRCLDHMARHDKGQCRFGRDVVIDEISAEGSNPFLISLDRLKQTFDPLKKKLCLSIEDLSRKTYDEIAVLWGELWVQYQLLKNGLSSGSIRITEYNPKAEPDILNLKATLKLYEEQLKLRSTEASPALSDFTHVSNPQTEQPLGCGYLFSDRCLTYVIALLRAPTSSNPLASGDQTPSDGFLTPSGLPAPDDPQSNEESFEMLPLSIISSSLASDLGISDPSIATVFLNQLRSIGLVTINNKLAVSQEDMVSPDIWAGFTLPFLMDNSTTINLLILAIDNSLDSLDLSMNEQALRLLSERCWPSLLCSSYSLDKLGKILINWIMNEDECLLGIVRNYASKHKKLPGIKSSTPTSSKINLTNGIGNSIPMGQNAYQKESSVNIYKESRIKMLNKFGKPWLRALHDLDPVSYAAMVYEECKNPLAAGKLNFEAEETDDQMASKMAGIALERMTAVVDADVIFSTLMELVTAWLEDLGALADQDVVYRSLPRLLRHSTSTSTSSTIPSSSFEQTDLFSLSRSVSQTGPEGLIRVCRWLRVLSFSGVDIPWELLMDMVELQSTSSTRNEVYARLDLVIAIGANGMPLDPEVFAGLCGKMTTGIFRDMANGGEAPLAENGLDLIRQCMLLCLRAYGVPTEEVVQTTLNNGELQTKQPASMSKRRRAVSGRANLSLDKEMVLSAASILQRTDVPCEMILDFLWLLFTRAMLVDNIDGFIHRACSKLYQLLWPLVDLPVDRKSRTRVMLKMLSVNPNALEKIVRQELDAGSEERARVRERLLTFILELADSSVVYEVSAWQSSAVGLILLLFDVLTDTSEMISDNVVILNSLLPTQLQAMSVCFENYLLRSSDEKRLVLLTRLRRLRFSLPTWPIISWTKIEELLAEEVASMNQLQPSRASQTISALMDSQSVRCSLLSLGLDMLSAGVPIPWVIAQRFQQHVASCLASPWSNPIEGITALILPSLRGVLDSSARITISGQTFESKAKKTALVGALFVPVVIDLGGELGKFEYLTQRVLLDILMVTFFKQNVRIVELAALSSLQTLAQFVATTECAENRLLALQILQTAPVRMDRESVIRAVPSVFATIAGVLVKENEAEHADSAVLEQSRVFLRGIIKRFGRSGLFIQLFRIDDTASQSPHQPSPLGKALQLLHATEQHQEGRPTIFDQAFSNLSDVLKRGRQTIEQVSASLCRFAESLQVELSEDIAQNLGMFITRLGKHVAEWDAQDFDPNPALRTCAAVLDLVKPSASVPLLHQTSTFLHLSLARFSVAQDTLSKLLEVSDRVARTQSTEDTVRTVAFELAGSIVHGLNVTPTTLLTLLNFLAISAFPDQALDSRSFAQQKRVLADSAPGCLQILLRTHPTFTIGNIEPDVTLAIMLKTATVLCRAEMIVEGIISQILSNITIEAASTQVNLFIFILLASLDIQMGPARKRIISLYPLLSRATSLCLRASADLLTLQDMTGDGAELLSVVFAVFRLAILALRDHASVGTEGRIRSNMEEDTMDAFWCRIWPDWYRLLTISLDANCVNGPLKAVSHSVFLDTIIFLGTAHSSILSRHAGTLSHALTVLVKYQESQGTGNTTGKLQKAAQVLDRISTGISIGGNVGESERSGVVSTIKKDLSATERLKALRNTG</sequence>
<reference evidence="5" key="2">
    <citation type="submission" date="2024-02" db="EMBL/GenBank/DDBJ databases">
        <title>Comparative genomics of Cryptococcus and Kwoniella reveals pathogenesis evolution and contrasting modes of karyotype evolution via chromosome fusion or intercentromeric recombination.</title>
        <authorList>
            <person name="Coelho M.A."/>
            <person name="David-Palma M."/>
            <person name="Shea T."/>
            <person name="Bowers K."/>
            <person name="McGinley-Smith S."/>
            <person name="Mohammad A.W."/>
            <person name="Gnirke A."/>
            <person name="Yurkov A.M."/>
            <person name="Nowrousian M."/>
            <person name="Sun S."/>
            <person name="Cuomo C.A."/>
            <person name="Heitman J."/>
        </authorList>
    </citation>
    <scope>NUCLEOTIDE SEQUENCE</scope>
    <source>
        <strain evidence="5">CBS 10117</strain>
    </source>
</reference>
<dbReference type="GO" id="GO:0046872">
    <property type="term" value="F:metal ion binding"/>
    <property type="evidence" value="ECO:0007669"/>
    <property type="project" value="UniProtKB-KW"/>
</dbReference>
<keyword evidence="2" id="KW-0862">Zinc</keyword>
<feature type="region of interest" description="Disordered" evidence="3">
    <location>
        <begin position="275"/>
        <end position="298"/>
    </location>
</feature>
<proteinExistence type="predicted"/>
<feature type="compositionally biased region" description="Low complexity" evidence="3">
    <location>
        <begin position="160"/>
        <end position="175"/>
    </location>
</feature>
<gene>
    <name evidence="5" type="ORF">I303_105470</name>
</gene>
<reference evidence="5" key="1">
    <citation type="submission" date="2013-07" db="EMBL/GenBank/DDBJ databases">
        <authorList>
            <consortium name="The Broad Institute Genome Sequencing Platform"/>
            <person name="Cuomo C."/>
            <person name="Litvintseva A."/>
            <person name="Chen Y."/>
            <person name="Heitman J."/>
            <person name="Sun S."/>
            <person name="Springer D."/>
            <person name="Dromer F."/>
            <person name="Young S.K."/>
            <person name="Zeng Q."/>
            <person name="Gargeya S."/>
            <person name="Fitzgerald M."/>
            <person name="Abouelleil A."/>
            <person name="Alvarado L."/>
            <person name="Berlin A.M."/>
            <person name="Chapman S.B."/>
            <person name="Dewar J."/>
            <person name="Goldberg J."/>
            <person name="Griggs A."/>
            <person name="Gujja S."/>
            <person name="Hansen M."/>
            <person name="Howarth C."/>
            <person name="Imamovic A."/>
            <person name="Larimer J."/>
            <person name="McCowan C."/>
            <person name="Murphy C."/>
            <person name="Pearson M."/>
            <person name="Priest M."/>
            <person name="Roberts A."/>
            <person name="Saif S."/>
            <person name="Shea T."/>
            <person name="Sykes S."/>
            <person name="Wortman J."/>
            <person name="Nusbaum C."/>
            <person name="Birren B."/>
        </authorList>
    </citation>
    <scope>NUCLEOTIDE SEQUENCE</scope>
    <source>
        <strain evidence="5">CBS 10117</strain>
    </source>
</reference>
<name>A0AAJ8MJ18_9TREE</name>
<evidence type="ECO:0000256" key="3">
    <source>
        <dbReference type="SAM" id="MobiDB-lite"/>
    </source>
</evidence>
<evidence type="ECO:0000256" key="1">
    <source>
        <dbReference type="ARBA" id="ARBA00022723"/>
    </source>
</evidence>
<feature type="compositionally biased region" description="Polar residues" evidence="3">
    <location>
        <begin position="908"/>
        <end position="918"/>
    </location>
</feature>
<dbReference type="SUPFAM" id="SSF57889">
    <property type="entry name" value="Cysteine-rich domain"/>
    <property type="match status" value="1"/>
</dbReference>
<feature type="compositionally biased region" description="Basic and acidic residues" evidence="3">
    <location>
        <begin position="1"/>
        <end position="17"/>
    </location>
</feature>
<evidence type="ECO:0000259" key="4">
    <source>
        <dbReference type="PROSITE" id="PS50081"/>
    </source>
</evidence>
<feature type="compositionally biased region" description="Pro residues" evidence="3">
    <location>
        <begin position="39"/>
        <end position="56"/>
    </location>
</feature>
<dbReference type="Proteomes" id="UP000078595">
    <property type="component" value="Chromosome 6"/>
</dbReference>
<feature type="domain" description="Phorbol-ester/DAG-type" evidence="4">
    <location>
        <begin position="700"/>
        <end position="755"/>
    </location>
</feature>
<feature type="region of interest" description="Disordered" evidence="3">
    <location>
        <begin position="1"/>
        <end position="101"/>
    </location>
</feature>
<dbReference type="Gene3D" id="3.30.60.20">
    <property type="match status" value="1"/>
</dbReference>
<dbReference type="InterPro" id="IPR002219">
    <property type="entry name" value="PKC_DAG/PE"/>
</dbReference>
<dbReference type="PROSITE" id="PS50081">
    <property type="entry name" value="ZF_DAG_PE_2"/>
    <property type="match status" value="1"/>
</dbReference>
<dbReference type="EMBL" id="CP144535">
    <property type="protein sequence ID" value="WWC62872.1"/>
    <property type="molecule type" value="Genomic_DNA"/>
</dbReference>